<dbReference type="NCBIfam" id="NF047422">
    <property type="entry name" value="YfmF_fam"/>
    <property type="match status" value="1"/>
</dbReference>
<accession>A0ABR7NJL5</accession>
<evidence type="ECO:0000259" key="1">
    <source>
        <dbReference type="Pfam" id="PF05193"/>
    </source>
</evidence>
<dbReference type="Proteomes" id="UP000658131">
    <property type="component" value="Unassembled WGS sequence"/>
</dbReference>
<gene>
    <name evidence="2" type="ORF">H8717_09325</name>
</gene>
<evidence type="ECO:0000313" key="2">
    <source>
        <dbReference type="EMBL" id="MBC8576602.1"/>
    </source>
</evidence>
<evidence type="ECO:0000313" key="3">
    <source>
        <dbReference type="Proteomes" id="UP000658131"/>
    </source>
</evidence>
<reference evidence="2 3" key="1">
    <citation type="submission" date="2020-08" db="EMBL/GenBank/DDBJ databases">
        <title>Genome public.</title>
        <authorList>
            <person name="Liu C."/>
            <person name="Sun Q."/>
        </authorList>
    </citation>
    <scope>NUCLEOTIDE SEQUENCE [LARGE SCALE GENOMIC DNA]</scope>
    <source>
        <strain evidence="2 3">BX1</strain>
    </source>
</reference>
<dbReference type="InterPro" id="IPR050361">
    <property type="entry name" value="MPP/UQCRC_Complex"/>
</dbReference>
<dbReference type="EMBL" id="JACRTB010000013">
    <property type="protein sequence ID" value="MBC8576602.1"/>
    <property type="molecule type" value="Genomic_DNA"/>
</dbReference>
<dbReference type="InterPro" id="IPR011249">
    <property type="entry name" value="Metalloenz_LuxS/M16"/>
</dbReference>
<dbReference type="Gene3D" id="3.30.830.10">
    <property type="entry name" value="Metalloenzyme, LuxS/M16 peptidase-like"/>
    <property type="match status" value="2"/>
</dbReference>
<dbReference type="SUPFAM" id="SSF63411">
    <property type="entry name" value="LuxS/MPP-like metallohydrolase"/>
    <property type="match status" value="2"/>
</dbReference>
<protein>
    <submittedName>
        <fullName evidence="2">Insulinase family protein</fullName>
    </submittedName>
</protein>
<dbReference type="Pfam" id="PF05193">
    <property type="entry name" value="Peptidase_M16_C"/>
    <property type="match status" value="1"/>
</dbReference>
<proteinExistence type="predicted"/>
<name>A0ABR7NJL5_9FIRM</name>
<dbReference type="PANTHER" id="PTHR11851">
    <property type="entry name" value="METALLOPROTEASE"/>
    <property type="match status" value="1"/>
</dbReference>
<dbReference type="PANTHER" id="PTHR11851:SF186">
    <property type="entry name" value="INACTIVE METALLOPROTEASE YMFF-RELATED"/>
    <property type="match status" value="1"/>
</dbReference>
<sequence>MAADLMRTALAQGVSLSVLSDPKFKHNRLSVNLIVPMDAETISANALLPCLMRKGCEGCEDFTQLNRRLDALYGASLISDVSKSGGNQIVTIGIKTLDDRFALGGEELVREGAELAARIVFSPVIRDGAFPERDFELERQFLIDTIEAQINDKRTYAVMRCRELMGRGDPAALQKYGTAAQARALTAKSAADTYRKLIDRAAVEIVFVGPGDPSQASRVMKQAFAGLERHPSPFIPARIVGRADEVHEVTERFDVAQSKMVLGFRTGVPASPREQTAMRLMTALYGGTPSSKLFLNVREKLSLCYYCAARYDRISGILMVDCGVEQKNIEAAKSEILAQLEEIRQGNFEDETLENTRLQLKNSLRAVSDTPGSLEDWYLGRIIEGRVASPEQEIRALEAVTRDEIIGAAGHVTLDTVYLLTAKEDSDVN</sequence>
<keyword evidence="3" id="KW-1185">Reference proteome</keyword>
<comment type="caution">
    <text evidence="2">The sequence shown here is derived from an EMBL/GenBank/DDBJ whole genome shotgun (WGS) entry which is preliminary data.</text>
</comment>
<dbReference type="InterPro" id="IPR007863">
    <property type="entry name" value="Peptidase_M16_C"/>
</dbReference>
<dbReference type="RefSeq" id="WP_262400109.1">
    <property type="nucleotide sequence ID" value="NZ_JACRTB010000013.1"/>
</dbReference>
<feature type="domain" description="Peptidase M16 C-terminal" evidence="1">
    <location>
        <begin position="185"/>
        <end position="360"/>
    </location>
</feature>
<organism evidence="2 3">
    <name type="scientific">Yanshouia hominis</name>
    <dbReference type="NCBI Taxonomy" id="2763673"/>
    <lineage>
        <taxon>Bacteria</taxon>
        <taxon>Bacillati</taxon>
        <taxon>Bacillota</taxon>
        <taxon>Clostridia</taxon>
        <taxon>Eubacteriales</taxon>
        <taxon>Oscillospiraceae</taxon>
        <taxon>Yanshouia</taxon>
    </lineage>
</organism>